<reference evidence="3" key="1">
    <citation type="journal article" date="2023" name="Front. Mar. Sci.">
        <title>A new Merluccius polli reference genome to investigate the effects of global change in West African waters.</title>
        <authorList>
            <person name="Mateo J.L."/>
            <person name="Blanco-Fernandez C."/>
            <person name="Garcia-Vazquez E."/>
            <person name="Machado-Schiaffino G."/>
        </authorList>
    </citation>
    <scope>NUCLEOTIDE SEQUENCE</scope>
    <source>
        <strain evidence="3">C29</strain>
        <tissue evidence="3">Fin</tissue>
    </source>
</reference>
<gene>
    <name evidence="3" type="primary">RTase_30</name>
    <name evidence="3" type="ORF">N1851_002396</name>
</gene>
<dbReference type="Pfam" id="PF09004">
    <property type="entry name" value="ALKBH8_N"/>
    <property type="match status" value="1"/>
</dbReference>
<sequence>MVSPWLMTQSEVIVGQLGLPPLLHHPQLGHLQVEQGPVIASDCYVNQTQRRMKQGELPSALATPGGDGGVFKSGDREALRSARANLNHAIRTAKRAYGQKIQSFFHDPTNTRHMWQGIQNITDYNAAPLPCEDNTDFLNELNKYFGRFDVLNNSPARKSTPLPNEQALRLETADVRRTLRKVNARKAAGPDNIPFAYRSTEDAVSFTLYLSLEHLKKNNTNMQMLFLDFSSAFNTIIPQHLVSKLAPLGLNTPLCNWLLDFLTDRPQSVRVGRNTSSVISLSTGSPQGCVLSPLLFTLMTHDCRARFSTNTSLMVGLIRDNNELAYREEVKHLVDLCDTNNLILNVNKTKEIIVDFRKKQPSHTPLLINDAAVELVSSTKFLGVQITDTLTWSLHTSALVKRAQQHLHFLRRIRRANLPPPILTTFYRGTIESILTSCISVWFGPCNASDWKCVERVVRTAERIIGTALPSIHDTACRRCLTRAQSITKDPSHPHHGLFSLLPSGKRLCSIKSRTARFHSIFFPHANFTQMYVGNVQLDDNKVCLS</sequence>
<organism evidence="3 4">
    <name type="scientific">Merluccius polli</name>
    <name type="common">Benguela hake</name>
    <name type="synonym">Merluccius cadenati</name>
    <dbReference type="NCBI Taxonomy" id="89951"/>
    <lineage>
        <taxon>Eukaryota</taxon>
        <taxon>Metazoa</taxon>
        <taxon>Chordata</taxon>
        <taxon>Craniata</taxon>
        <taxon>Vertebrata</taxon>
        <taxon>Euteleostomi</taxon>
        <taxon>Actinopterygii</taxon>
        <taxon>Neopterygii</taxon>
        <taxon>Teleostei</taxon>
        <taxon>Neoteleostei</taxon>
        <taxon>Acanthomorphata</taxon>
        <taxon>Zeiogadaria</taxon>
        <taxon>Gadariae</taxon>
        <taxon>Gadiformes</taxon>
        <taxon>Gadoidei</taxon>
        <taxon>Merlucciidae</taxon>
        <taxon>Merluccius</taxon>
    </lineage>
</organism>
<dbReference type="GO" id="GO:0016706">
    <property type="term" value="F:2-oxoglutarate-dependent dioxygenase activity"/>
    <property type="evidence" value="ECO:0007669"/>
    <property type="project" value="InterPro"/>
</dbReference>
<evidence type="ECO:0000259" key="1">
    <source>
        <dbReference type="Pfam" id="PF00078"/>
    </source>
</evidence>
<keyword evidence="3" id="KW-0695">RNA-directed DNA polymerase</keyword>
<proteinExistence type="predicted"/>
<keyword evidence="3" id="KW-0808">Transferase</keyword>
<dbReference type="Proteomes" id="UP001174136">
    <property type="component" value="Unassembled WGS sequence"/>
</dbReference>
<evidence type="ECO:0000313" key="4">
    <source>
        <dbReference type="Proteomes" id="UP001174136"/>
    </source>
</evidence>
<evidence type="ECO:0000259" key="2">
    <source>
        <dbReference type="Pfam" id="PF09004"/>
    </source>
</evidence>
<dbReference type="PANTHER" id="PTHR47510:SF3">
    <property type="entry name" value="ENDO_EXONUCLEASE_PHOSPHATASE DOMAIN-CONTAINING PROTEIN"/>
    <property type="match status" value="1"/>
</dbReference>
<comment type="caution">
    <text evidence="3">The sequence shown here is derived from an EMBL/GenBank/DDBJ whole genome shotgun (WGS) entry which is preliminary data.</text>
</comment>
<dbReference type="AlphaFoldDB" id="A0AA47NA51"/>
<feature type="domain" description="Alkylated DNA repair protein AlkB homologue 8 N-terminal" evidence="2">
    <location>
        <begin position="392"/>
        <end position="433"/>
    </location>
</feature>
<dbReference type="EMBL" id="JAOPHQ010000293">
    <property type="protein sequence ID" value="KAK0155262.1"/>
    <property type="molecule type" value="Genomic_DNA"/>
</dbReference>
<dbReference type="SUPFAM" id="SSF56672">
    <property type="entry name" value="DNA/RNA polymerases"/>
    <property type="match status" value="1"/>
</dbReference>
<evidence type="ECO:0000313" key="3">
    <source>
        <dbReference type="EMBL" id="KAK0155262.1"/>
    </source>
</evidence>
<dbReference type="GO" id="GO:0008168">
    <property type="term" value="F:methyltransferase activity"/>
    <property type="evidence" value="ECO:0007669"/>
    <property type="project" value="InterPro"/>
</dbReference>
<dbReference type="Pfam" id="PF00078">
    <property type="entry name" value="RVT_1"/>
    <property type="match status" value="1"/>
</dbReference>
<feature type="domain" description="Reverse transcriptase" evidence="1">
    <location>
        <begin position="199"/>
        <end position="386"/>
    </location>
</feature>
<dbReference type="InterPro" id="IPR000477">
    <property type="entry name" value="RT_dom"/>
</dbReference>
<dbReference type="InterPro" id="IPR043502">
    <property type="entry name" value="DNA/RNA_pol_sf"/>
</dbReference>
<accession>A0AA47NA51</accession>
<dbReference type="PANTHER" id="PTHR47510">
    <property type="entry name" value="REVERSE TRANSCRIPTASE DOMAIN-CONTAINING PROTEIN"/>
    <property type="match status" value="1"/>
</dbReference>
<dbReference type="InterPro" id="IPR015095">
    <property type="entry name" value="AlkB_hom8_N"/>
</dbReference>
<protein>
    <submittedName>
        <fullName evidence="3">RNA-directed DNA polymerase from transposon BS</fullName>
    </submittedName>
</protein>
<keyword evidence="3" id="KW-0548">Nucleotidyltransferase</keyword>
<dbReference type="GO" id="GO:0003964">
    <property type="term" value="F:RNA-directed DNA polymerase activity"/>
    <property type="evidence" value="ECO:0007669"/>
    <property type="project" value="UniProtKB-KW"/>
</dbReference>
<name>A0AA47NA51_MERPO</name>
<keyword evidence="4" id="KW-1185">Reference proteome</keyword>